<evidence type="ECO:0000313" key="2">
    <source>
        <dbReference type="EMBL" id="KAL2266522.1"/>
    </source>
</evidence>
<feature type="compositionally biased region" description="Basic and acidic residues" evidence="1">
    <location>
        <begin position="7"/>
        <end position="16"/>
    </location>
</feature>
<reference evidence="2 3" key="1">
    <citation type="journal article" date="2024" name="Commun. Biol.">
        <title>Comparative genomic analysis of thermophilic fungi reveals convergent evolutionary adaptations and gene losses.</title>
        <authorList>
            <person name="Steindorff A.S."/>
            <person name="Aguilar-Pontes M.V."/>
            <person name="Robinson A.J."/>
            <person name="Andreopoulos B."/>
            <person name="LaButti K."/>
            <person name="Kuo A."/>
            <person name="Mondo S."/>
            <person name="Riley R."/>
            <person name="Otillar R."/>
            <person name="Haridas S."/>
            <person name="Lipzen A."/>
            <person name="Grimwood J."/>
            <person name="Schmutz J."/>
            <person name="Clum A."/>
            <person name="Reid I.D."/>
            <person name="Moisan M.C."/>
            <person name="Butler G."/>
            <person name="Nguyen T.T.M."/>
            <person name="Dewar K."/>
            <person name="Conant G."/>
            <person name="Drula E."/>
            <person name="Henrissat B."/>
            <person name="Hansel C."/>
            <person name="Singer S."/>
            <person name="Hutchinson M.I."/>
            <person name="de Vries R.P."/>
            <person name="Natvig D.O."/>
            <person name="Powell A.J."/>
            <person name="Tsang A."/>
            <person name="Grigoriev I.V."/>
        </authorList>
    </citation>
    <scope>NUCLEOTIDE SEQUENCE [LARGE SCALE GENOMIC DNA]</scope>
    <source>
        <strain evidence="2 3">ATCC 22073</strain>
    </source>
</reference>
<evidence type="ECO:0000313" key="3">
    <source>
        <dbReference type="Proteomes" id="UP001600064"/>
    </source>
</evidence>
<gene>
    <name evidence="2" type="ORF">VTJ83DRAFT_5874</name>
</gene>
<accession>A0ABR4DAA6</accession>
<comment type="caution">
    <text evidence="2">The sequence shown here is derived from an EMBL/GenBank/DDBJ whole genome shotgun (WGS) entry which is preliminary data.</text>
</comment>
<feature type="compositionally biased region" description="Polar residues" evidence="1">
    <location>
        <begin position="69"/>
        <end position="80"/>
    </location>
</feature>
<dbReference type="GeneID" id="98127166"/>
<evidence type="ECO:0000256" key="1">
    <source>
        <dbReference type="SAM" id="MobiDB-lite"/>
    </source>
</evidence>
<feature type="region of interest" description="Disordered" evidence="1">
    <location>
        <begin position="1"/>
        <end position="104"/>
    </location>
</feature>
<dbReference type="Proteomes" id="UP001600064">
    <property type="component" value="Unassembled WGS sequence"/>
</dbReference>
<dbReference type="RefSeq" id="XP_070865249.1">
    <property type="nucleotide sequence ID" value="XM_071012522.1"/>
</dbReference>
<name>A0ABR4DAA6_9PEZI</name>
<keyword evidence="3" id="KW-1185">Reference proteome</keyword>
<sequence>MASPTRSDSRRRDSSDRSVGARMPRLLRATVTTEPSITTSTASPNALATQPSRRASELLSRVAFVSGSPPDTTFRRTSMYDSVDRHHEDLSSSPVSQPESFDELHGHEYGARYFSFPSFDLYESSQQYDDEKSEPKP</sequence>
<organism evidence="2 3">
    <name type="scientific">Remersonia thermophila</name>
    <dbReference type="NCBI Taxonomy" id="72144"/>
    <lineage>
        <taxon>Eukaryota</taxon>
        <taxon>Fungi</taxon>
        <taxon>Dikarya</taxon>
        <taxon>Ascomycota</taxon>
        <taxon>Pezizomycotina</taxon>
        <taxon>Sordariomycetes</taxon>
        <taxon>Sordariomycetidae</taxon>
        <taxon>Sordariales</taxon>
        <taxon>Sordariales incertae sedis</taxon>
        <taxon>Remersonia</taxon>
    </lineage>
</organism>
<feature type="compositionally biased region" description="Polar residues" evidence="1">
    <location>
        <begin position="44"/>
        <end position="53"/>
    </location>
</feature>
<feature type="compositionally biased region" description="Low complexity" evidence="1">
    <location>
        <begin position="30"/>
        <end position="43"/>
    </location>
</feature>
<proteinExistence type="predicted"/>
<dbReference type="EMBL" id="JAZGUE010000005">
    <property type="protein sequence ID" value="KAL2266522.1"/>
    <property type="molecule type" value="Genomic_DNA"/>
</dbReference>
<protein>
    <submittedName>
        <fullName evidence="2">Uncharacterized protein</fullName>
    </submittedName>
</protein>